<feature type="region of interest" description="Disordered" evidence="1">
    <location>
        <begin position="1"/>
        <end position="43"/>
    </location>
</feature>
<dbReference type="PANTHER" id="PTHR35283">
    <property type="entry name" value="T12C22.21 PROTEIN"/>
    <property type="match status" value="1"/>
</dbReference>
<keyword evidence="2" id="KW-0472">Membrane</keyword>
<feature type="transmembrane region" description="Helical" evidence="2">
    <location>
        <begin position="178"/>
        <end position="196"/>
    </location>
</feature>
<dbReference type="EMBL" id="JBCNJP010000013">
    <property type="protein sequence ID" value="KAK9069504.1"/>
    <property type="molecule type" value="Genomic_DNA"/>
</dbReference>
<keyword evidence="2" id="KW-0812">Transmembrane</keyword>
<accession>A0AAP0DE07</accession>
<feature type="transmembrane region" description="Helical" evidence="2">
    <location>
        <begin position="150"/>
        <end position="166"/>
    </location>
</feature>
<organism evidence="3 4">
    <name type="scientific">Deinandra increscens subsp. villosa</name>
    <dbReference type="NCBI Taxonomy" id="3103831"/>
    <lineage>
        <taxon>Eukaryota</taxon>
        <taxon>Viridiplantae</taxon>
        <taxon>Streptophyta</taxon>
        <taxon>Embryophyta</taxon>
        <taxon>Tracheophyta</taxon>
        <taxon>Spermatophyta</taxon>
        <taxon>Magnoliopsida</taxon>
        <taxon>eudicotyledons</taxon>
        <taxon>Gunneridae</taxon>
        <taxon>Pentapetalae</taxon>
        <taxon>asterids</taxon>
        <taxon>campanulids</taxon>
        <taxon>Asterales</taxon>
        <taxon>Asteraceae</taxon>
        <taxon>Asteroideae</taxon>
        <taxon>Heliantheae alliance</taxon>
        <taxon>Madieae</taxon>
        <taxon>Madiinae</taxon>
        <taxon>Deinandra</taxon>
    </lineage>
</organism>
<dbReference type="AlphaFoldDB" id="A0AAP0DE07"/>
<evidence type="ECO:0000256" key="1">
    <source>
        <dbReference type="SAM" id="MobiDB-lite"/>
    </source>
</evidence>
<proteinExistence type="predicted"/>
<dbReference type="PANTHER" id="PTHR35283:SF3">
    <property type="entry name" value="T12C22.21 PROTEIN"/>
    <property type="match status" value="1"/>
</dbReference>
<comment type="caution">
    <text evidence="3">The sequence shown here is derived from an EMBL/GenBank/DDBJ whole genome shotgun (WGS) entry which is preliminary data.</text>
</comment>
<dbReference type="Proteomes" id="UP001408789">
    <property type="component" value="Unassembled WGS sequence"/>
</dbReference>
<protein>
    <recommendedName>
        <fullName evidence="5">Transmembrane protein</fullName>
    </recommendedName>
</protein>
<dbReference type="InterPro" id="IPR021414">
    <property type="entry name" value="DUF3054"/>
</dbReference>
<evidence type="ECO:0000313" key="4">
    <source>
        <dbReference type="Proteomes" id="UP001408789"/>
    </source>
</evidence>
<dbReference type="Pfam" id="PF11255">
    <property type="entry name" value="DUF3054"/>
    <property type="match status" value="1"/>
</dbReference>
<name>A0AAP0DE07_9ASTR</name>
<keyword evidence="2" id="KW-1133">Transmembrane helix</keyword>
<evidence type="ECO:0008006" key="5">
    <source>
        <dbReference type="Google" id="ProtNLM"/>
    </source>
</evidence>
<evidence type="ECO:0000313" key="3">
    <source>
        <dbReference type="EMBL" id="KAK9069504.1"/>
    </source>
</evidence>
<sequence length="290" mass="31492">MYLHLSPTGAGAGAGGTTALSTQTLHPPKFTHPNPPLFSSRRPPKFLSTTSLSNLRTIIVNADVTNKSKPSSNFPDSGDQPISVVSQENVPLEGVIQFEKPDTNSRFRKWGHVGLLSGGDVLAILMFSAIGRFSHGFSVFDSETLRTADPFIAGWFLSAYFLGGYGDDGRGLNGKTNAITAAVKSWALGIPLGLLIRATSIGHIPPTRFIAVTMGSTALLLIGWRALISNILAEDKSKKNDVYKRGSPFELFEFLEHGLDRPVLCISNELTFGYYSCLHHWYEDGEICCS</sequence>
<gene>
    <name evidence="3" type="ORF">SSX86_011408</name>
</gene>
<reference evidence="3 4" key="1">
    <citation type="submission" date="2024-04" db="EMBL/GenBank/DDBJ databases">
        <title>The reference genome of an endangered Asteraceae, Deinandra increscens subsp. villosa, native to the Central Coast of California.</title>
        <authorList>
            <person name="Guilliams M."/>
            <person name="Hasenstab-Lehman K."/>
            <person name="Meyer R."/>
            <person name="Mcevoy S."/>
        </authorList>
    </citation>
    <scope>NUCLEOTIDE SEQUENCE [LARGE SCALE GENOMIC DNA]</scope>
    <source>
        <tissue evidence="3">Leaf</tissue>
    </source>
</reference>
<feature type="transmembrane region" description="Helical" evidence="2">
    <location>
        <begin position="208"/>
        <end position="228"/>
    </location>
</feature>
<feature type="transmembrane region" description="Helical" evidence="2">
    <location>
        <begin position="110"/>
        <end position="130"/>
    </location>
</feature>
<keyword evidence="4" id="KW-1185">Reference proteome</keyword>
<evidence type="ECO:0000256" key="2">
    <source>
        <dbReference type="SAM" id="Phobius"/>
    </source>
</evidence>